<organism evidence="3 4">
    <name type="scientific">endosymbiont of Galathealinum brachiosum</name>
    <dbReference type="NCBI Taxonomy" id="2200906"/>
    <lineage>
        <taxon>Bacteria</taxon>
        <taxon>Pseudomonadati</taxon>
        <taxon>Pseudomonadota</taxon>
        <taxon>Gammaproteobacteria</taxon>
        <taxon>sulfur-oxidizing symbionts</taxon>
    </lineage>
</organism>
<protein>
    <recommendedName>
        <fullName evidence="2">Transglutaminase-like domain-containing protein</fullName>
    </recommendedName>
</protein>
<dbReference type="Pfam" id="PF01841">
    <property type="entry name" value="Transglut_core"/>
    <property type="match status" value="1"/>
</dbReference>
<dbReference type="InterPro" id="IPR038765">
    <property type="entry name" value="Papain-like_cys_pep_sf"/>
</dbReference>
<feature type="transmembrane region" description="Helical" evidence="1">
    <location>
        <begin position="146"/>
        <end position="167"/>
    </location>
</feature>
<dbReference type="EMBL" id="QFXC01000007">
    <property type="protein sequence ID" value="RDH84635.1"/>
    <property type="molecule type" value="Genomic_DNA"/>
</dbReference>
<dbReference type="InterPro" id="IPR052901">
    <property type="entry name" value="Bact_TGase-like"/>
</dbReference>
<dbReference type="PANTHER" id="PTHR42736:SF1">
    <property type="entry name" value="PROTEIN-GLUTAMINE GAMMA-GLUTAMYLTRANSFERASE"/>
    <property type="match status" value="1"/>
</dbReference>
<evidence type="ECO:0000313" key="4">
    <source>
        <dbReference type="Proteomes" id="UP000254266"/>
    </source>
</evidence>
<feature type="transmembrane region" description="Helical" evidence="1">
    <location>
        <begin position="123"/>
        <end position="140"/>
    </location>
</feature>
<dbReference type="InterPro" id="IPR021878">
    <property type="entry name" value="TgpA_N"/>
</dbReference>
<feature type="transmembrane region" description="Helical" evidence="1">
    <location>
        <begin position="21"/>
        <end position="41"/>
    </location>
</feature>
<evidence type="ECO:0000256" key="1">
    <source>
        <dbReference type="SAM" id="Phobius"/>
    </source>
</evidence>
<dbReference type="Pfam" id="PF13559">
    <property type="entry name" value="DUF4129"/>
    <property type="match status" value="1"/>
</dbReference>
<reference evidence="3 4" key="1">
    <citation type="journal article" date="2018" name="ISME J.">
        <title>Endosymbiont genomes yield clues of tubeworm success.</title>
        <authorList>
            <person name="Li Y."/>
            <person name="Liles M.R."/>
            <person name="Halanych K.M."/>
        </authorList>
    </citation>
    <scope>NUCLEOTIDE SEQUENCE [LARGE SCALE GENOMIC DNA]</scope>
    <source>
        <strain evidence="3">A1464</strain>
    </source>
</reference>
<evidence type="ECO:0000313" key="3">
    <source>
        <dbReference type="EMBL" id="RDH84635.1"/>
    </source>
</evidence>
<keyword evidence="4" id="KW-1185">Reference proteome</keyword>
<feature type="transmembrane region" description="Helical" evidence="1">
    <location>
        <begin position="179"/>
        <end position="198"/>
    </location>
</feature>
<feature type="domain" description="Transglutaminase-like" evidence="2">
    <location>
        <begin position="418"/>
        <end position="489"/>
    </location>
</feature>
<proteinExistence type="predicted"/>
<name>A0A370DI85_9GAMM</name>
<dbReference type="SUPFAM" id="SSF54001">
    <property type="entry name" value="Cysteine proteinases"/>
    <property type="match status" value="1"/>
</dbReference>
<accession>A0A370DI85</accession>
<keyword evidence="1" id="KW-0812">Transmembrane</keyword>
<comment type="caution">
    <text evidence="3">The sequence shown here is derived from an EMBL/GenBank/DDBJ whole genome shotgun (WGS) entry which is preliminary data.</text>
</comment>
<dbReference type="Proteomes" id="UP000254266">
    <property type="component" value="Unassembled WGS sequence"/>
</dbReference>
<feature type="transmembrane region" description="Helical" evidence="1">
    <location>
        <begin position="76"/>
        <end position="94"/>
    </location>
</feature>
<dbReference type="PANTHER" id="PTHR42736">
    <property type="entry name" value="PROTEIN-GLUTAMINE GAMMA-GLUTAMYLTRANSFERASE"/>
    <property type="match status" value="1"/>
</dbReference>
<dbReference type="SMART" id="SM00460">
    <property type="entry name" value="TGc"/>
    <property type="match status" value="1"/>
</dbReference>
<keyword evidence="1" id="KW-1133">Transmembrane helix</keyword>
<dbReference type="AlphaFoldDB" id="A0A370DI85"/>
<feature type="transmembrane region" description="Helical" evidence="1">
    <location>
        <begin position="564"/>
        <end position="584"/>
    </location>
</feature>
<dbReference type="Pfam" id="PF11992">
    <property type="entry name" value="TgpA_N"/>
    <property type="match status" value="1"/>
</dbReference>
<dbReference type="Gene3D" id="3.10.620.30">
    <property type="match status" value="1"/>
</dbReference>
<evidence type="ECO:0000259" key="2">
    <source>
        <dbReference type="SMART" id="SM00460"/>
    </source>
</evidence>
<dbReference type="InterPro" id="IPR002931">
    <property type="entry name" value="Transglutaminase-like"/>
</dbReference>
<sequence length="672" mass="77769">MFKSACPVWSQRTMNLNNQTINALSQSPVFWVTLSLAFVITPHLGRFPAWSIVLISVLFLWRLVCIKHKRWLPPKFFLLLISILSLAGIFIFFGTLIGKTAGSVVLSILLAIKLHESQSRRDYMLLIFLSFFVIVTNFLFSQSIPTVIFMLMAIIFLIISMISINQGSAPLSFKYKSKFAVKMLLQAIPLMLIMFVLFPRISGTLWQLPDDNLSSQSGLSDSMSPGNISNLIQSNSVAFRVNFEKEIPQQNKLYWRALVLWYFDGKTWEQGKQNLSPVTTLYPRSNDLVSYTVTMEPHQKNWLFALDIPYDIPDNAFYTKNYNLRTKQKINSLYQYKVSSIFDYIIQSKITPWEKSAGLKIPINTNPQTVQLGKQLSKQYKNKDDIVNHVLNLFNKENFHYTLRPPLTPGFNPVDQFLFNSRRGFCEHYASSFTLLMRAAGIPARVVLGYQGGTVNPLNKVMTIRNSDAHAWSEVWFKDRGWVRIDPTAAIAPMRIERNLEAALAPSEYRPFHMLINSGFIEDVLFYWDAVDNQWNEWVVGYDEKIQQDLLEAITSKKINLSDIILMLVISFSVMIIILSIIIFKPWKKQKLDPVVKTYNNFCRKLDSRGIHREIYEGPLDFSKRAIRILPNNKSSIELITHLYTKLRYESSNNEKQFHQFRHLVRTFKPSK</sequence>
<feature type="transmembrane region" description="Helical" evidence="1">
    <location>
        <begin position="47"/>
        <end position="64"/>
    </location>
</feature>
<keyword evidence="1" id="KW-0472">Membrane</keyword>
<dbReference type="InterPro" id="IPR025403">
    <property type="entry name" value="TgpA-like_C"/>
</dbReference>
<gene>
    <name evidence="3" type="ORF">DIZ80_03970</name>
</gene>